<feature type="binding site" evidence="14">
    <location>
        <position position="280"/>
    </location>
    <ligand>
        <name>Zn(2+)</name>
        <dbReference type="ChEBI" id="CHEBI:29105"/>
        <note>catalytic</note>
    </ligand>
</feature>
<dbReference type="GO" id="GO:0005524">
    <property type="term" value="F:ATP binding"/>
    <property type="evidence" value="ECO:0007669"/>
    <property type="project" value="UniProtKB-UniRule"/>
</dbReference>
<dbReference type="Gene3D" id="3.30.930.10">
    <property type="entry name" value="Bira Bifunctional Protein, Domain 2"/>
    <property type="match status" value="1"/>
</dbReference>
<evidence type="ECO:0000256" key="9">
    <source>
        <dbReference type="ARBA" id="ARBA00022840"/>
    </source>
</evidence>
<evidence type="ECO:0000313" key="17">
    <source>
        <dbReference type="Proteomes" id="UP000269352"/>
    </source>
</evidence>
<keyword evidence="8 14" id="KW-0862">Zinc</keyword>
<evidence type="ECO:0000313" key="16">
    <source>
        <dbReference type="EMBL" id="GBR72614.1"/>
    </source>
</evidence>
<evidence type="ECO:0000256" key="4">
    <source>
        <dbReference type="ARBA" id="ARBA00022555"/>
    </source>
</evidence>
<organism evidence="16 17">
    <name type="scientific">Termititenax aidoneus</name>
    <dbReference type="NCBI Taxonomy" id="2218524"/>
    <lineage>
        <taxon>Bacteria</taxon>
        <taxon>Bacillati</taxon>
        <taxon>Candidatus Margulisiibacteriota</taxon>
        <taxon>Candidatus Termititenacia</taxon>
        <taxon>Candidatus Termititenacales</taxon>
        <taxon>Candidatus Termititenacaceae</taxon>
        <taxon>Candidatus Termititenax</taxon>
    </lineage>
</organism>
<dbReference type="CDD" id="cd00771">
    <property type="entry name" value="ThrRS_core"/>
    <property type="match status" value="1"/>
</dbReference>
<keyword evidence="12 14" id="KW-0030">Aminoacyl-tRNA synthetase</keyword>
<dbReference type="InterPro" id="IPR018163">
    <property type="entry name" value="Thr/Ala-tRNA-synth_IIc_edit"/>
</dbReference>
<evidence type="ECO:0000259" key="15">
    <source>
        <dbReference type="PROSITE" id="PS50862"/>
    </source>
</evidence>
<dbReference type="Pfam" id="PF07973">
    <property type="entry name" value="tRNA_SAD"/>
    <property type="match status" value="1"/>
</dbReference>
<dbReference type="Gene3D" id="3.30.980.10">
    <property type="entry name" value="Threonyl-trna Synthetase, Chain A, domain 2"/>
    <property type="match status" value="1"/>
</dbReference>
<evidence type="ECO:0000256" key="10">
    <source>
        <dbReference type="ARBA" id="ARBA00022884"/>
    </source>
</evidence>
<keyword evidence="5 14" id="KW-0436">Ligase</keyword>
<evidence type="ECO:0000256" key="1">
    <source>
        <dbReference type="ARBA" id="ARBA00004496"/>
    </source>
</evidence>
<evidence type="ECO:0000256" key="6">
    <source>
        <dbReference type="ARBA" id="ARBA00022723"/>
    </source>
</evidence>
<dbReference type="SUPFAM" id="SSF52954">
    <property type="entry name" value="Class II aaRS ABD-related"/>
    <property type="match status" value="1"/>
</dbReference>
<evidence type="ECO:0000256" key="3">
    <source>
        <dbReference type="ARBA" id="ARBA00022490"/>
    </source>
</evidence>
<evidence type="ECO:0000256" key="11">
    <source>
        <dbReference type="ARBA" id="ARBA00022917"/>
    </source>
</evidence>
<dbReference type="Pfam" id="PF00587">
    <property type="entry name" value="tRNA-synt_2b"/>
    <property type="match status" value="1"/>
</dbReference>
<keyword evidence="10 14" id="KW-0694">RNA-binding</keyword>
<dbReference type="GO" id="GO:0005737">
    <property type="term" value="C:cytoplasm"/>
    <property type="evidence" value="ECO:0007669"/>
    <property type="project" value="UniProtKB-SubCell"/>
</dbReference>
<dbReference type="CDD" id="cd00860">
    <property type="entry name" value="ThrRS_anticodon"/>
    <property type="match status" value="1"/>
</dbReference>
<comment type="caution">
    <text evidence="16">The sequence shown here is derived from an EMBL/GenBank/DDBJ whole genome shotgun (WGS) entry which is preliminary data.</text>
</comment>
<dbReference type="AlphaFoldDB" id="A0A388T985"/>
<proteinExistence type="inferred from homology"/>
<dbReference type="EMBL" id="BGZN01000001">
    <property type="protein sequence ID" value="GBR72614.1"/>
    <property type="molecule type" value="Genomic_DNA"/>
</dbReference>
<dbReference type="GO" id="GO:0046872">
    <property type="term" value="F:metal ion binding"/>
    <property type="evidence" value="ECO:0007669"/>
    <property type="project" value="UniProtKB-KW"/>
</dbReference>
<feature type="domain" description="Aminoacyl-transfer RNA synthetases class-II family profile" evidence="15">
    <location>
        <begin position="216"/>
        <end position="479"/>
    </location>
</feature>
<dbReference type="SUPFAM" id="SSF55681">
    <property type="entry name" value="Class II aaRS and biotin synthetases"/>
    <property type="match status" value="1"/>
</dbReference>
<evidence type="ECO:0000256" key="2">
    <source>
        <dbReference type="ARBA" id="ARBA00008226"/>
    </source>
</evidence>
<dbReference type="EC" id="6.1.1.3" evidence="14"/>
<reference evidence="16 17" key="1">
    <citation type="journal article" date="2019" name="ISME J.">
        <title>Genome analyses of uncultured TG2/ZB3 bacteria in 'Margulisbacteria' specifically attached to ectosymbiotic spirochetes of protists in the termite gut.</title>
        <authorList>
            <person name="Utami Y.D."/>
            <person name="Kuwahara H."/>
            <person name="Igai K."/>
            <person name="Murakami T."/>
            <person name="Sugaya K."/>
            <person name="Morikawa T."/>
            <person name="Nagura Y."/>
            <person name="Yuki M."/>
            <person name="Deevong P."/>
            <person name="Inoue T."/>
            <person name="Kihara K."/>
            <person name="Lo N."/>
            <person name="Yamada A."/>
            <person name="Ohkuma M."/>
            <person name="Hongoh Y."/>
        </authorList>
    </citation>
    <scope>NUCLEOTIDE SEQUENCE [LARGE SCALE GENOMIC DNA]</scope>
    <source>
        <strain evidence="16">NkOx7-01</strain>
    </source>
</reference>
<keyword evidence="17" id="KW-1185">Reference proteome</keyword>
<sequence length="580" mass="66525">MSGDPKPELSTLRHSVSHILAAAVKHLYPNVKLAIGPAIADGFYYDFDFSNGNTERGQGVTISDKDLPAIEKEMQKIIKQNPHFTRRTVSKAEAEKLLKDEPYKLELLADLTDGEISFYDSGDFSDLCAGPHVEKASQIKAVKLLKVAGAYWRGSEKNKMLTRIYGTAFASKEELENYLHVQEEALKRDHRKLGKELDLFSFHEEGLGFPFFHNKGMILWNTLLDFWREKHRKYGYQETKTPVILNRALWEKSGHWFNYRENMYTTRIDEQDFAIKPMNCPGGILLYGETQHSYRELPLRSAEIGLVHRHEKSGVLSGLFRVRAFHQDDAHIFMTPEQILPEIQNVLKLVEEMYSVFGLSYHLELSTRPAKSVGSDEAWARSEKALEEALKITGREYKVSPGDGAFYGPKIDIHIQDALGRTWQCGTIQLDMNLPELFDLNYIGQDDQKHRPVMIHRVVYGSLERFLGILIEHYAGKFPAWLAPVQVKILTISEKHNEYAQKLFDQLTAEGLRAELDARSEKIGYKIRQAQLEKVVYMAVLGDKECAENTLSVRDREGQSETLKTDDFIGKLRQEIRDRK</sequence>
<dbReference type="InterPro" id="IPR002320">
    <property type="entry name" value="Thr-tRNA-ligase_IIa"/>
</dbReference>
<evidence type="ECO:0000256" key="5">
    <source>
        <dbReference type="ARBA" id="ARBA00022598"/>
    </source>
</evidence>
<accession>A0A388T985</accession>
<keyword evidence="4 14" id="KW-0820">tRNA-binding</keyword>
<comment type="catalytic activity">
    <reaction evidence="13 14">
        <text>tRNA(Thr) + L-threonine + ATP = L-threonyl-tRNA(Thr) + AMP + diphosphate + H(+)</text>
        <dbReference type="Rhea" id="RHEA:24624"/>
        <dbReference type="Rhea" id="RHEA-COMP:9670"/>
        <dbReference type="Rhea" id="RHEA-COMP:9704"/>
        <dbReference type="ChEBI" id="CHEBI:15378"/>
        <dbReference type="ChEBI" id="CHEBI:30616"/>
        <dbReference type="ChEBI" id="CHEBI:33019"/>
        <dbReference type="ChEBI" id="CHEBI:57926"/>
        <dbReference type="ChEBI" id="CHEBI:78442"/>
        <dbReference type="ChEBI" id="CHEBI:78534"/>
        <dbReference type="ChEBI" id="CHEBI:456215"/>
        <dbReference type="EC" id="6.1.1.3"/>
    </reaction>
</comment>
<dbReference type="Gene3D" id="3.40.50.800">
    <property type="entry name" value="Anticodon-binding domain"/>
    <property type="match status" value="1"/>
</dbReference>
<dbReference type="InterPro" id="IPR033728">
    <property type="entry name" value="ThrRS_core"/>
</dbReference>
<dbReference type="InterPro" id="IPR045864">
    <property type="entry name" value="aa-tRNA-synth_II/BPL/LPL"/>
</dbReference>
<evidence type="ECO:0000256" key="14">
    <source>
        <dbReference type="HAMAP-Rule" id="MF_00184"/>
    </source>
</evidence>
<comment type="subunit">
    <text evidence="14">Homodimer.</text>
</comment>
<dbReference type="InterPro" id="IPR012947">
    <property type="entry name" value="tRNA_SAD"/>
</dbReference>
<dbReference type="FunFam" id="3.30.980.10:FF:000005">
    <property type="entry name" value="Threonyl-tRNA synthetase, mitochondrial"/>
    <property type="match status" value="1"/>
</dbReference>
<keyword evidence="7 14" id="KW-0547">Nucleotide-binding</keyword>
<dbReference type="SUPFAM" id="SSF55186">
    <property type="entry name" value="ThrRS/AlaRS common domain"/>
    <property type="match status" value="1"/>
</dbReference>
<dbReference type="PROSITE" id="PS50862">
    <property type="entry name" value="AA_TRNA_LIGASE_II"/>
    <property type="match status" value="1"/>
</dbReference>
<evidence type="ECO:0000256" key="12">
    <source>
        <dbReference type="ARBA" id="ARBA00023146"/>
    </source>
</evidence>
<evidence type="ECO:0000256" key="7">
    <source>
        <dbReference type="ARBA" id="ARBA00022741"/>
    </source>
</evidence>
<dbReference type="InterPro" id="IPR006195">
    <property type="entry name" value="aa-tRNA-synth_II"/>
</dbReference>
<comment type="caution">
    <text evidence="14">Lacks conserved residue(s) required for the propagation of feature annotation.</text>
</comment>
<evidence type="ECO:0000256" key="13">
    <source>
        <dbReference type="ARBA" id="ARBA00049515"/>
    </source>
</evidence>
<dbReference type="SMART" id="SM00863">
    <property type="entry name" value="tRNA_SAD"/>
    <property type="match status" value="1"/>
</dbReference>
<dbReference type="PANTHER" id="PTHR11451">
    <property type="entry name" value="THREONINE-TRNA LIGASE"/>
    <property type="match status" value="1"/>
</dbReference>
<dbReference type="InterPro" id="IPR036621">
    <property type="entry name" value="Anticodon-bd_dom_sf"/>
</dbReference>
<dbReference type="Gene3D" id="3.30.54.20">
    <property type="match status" value="1"/>
</dbReference>
<dbReference type="HAMAP" id="MF_00184">
    <property type="entry name" value="Thr_tRNA_synth"/>
    <property type="match status" value="1"/>
</dbReference>
<dbReference type="FunFam" id="3.30.930.10:FF:000019">
    <property type="entry name" value="Threonine--tRNA ligase"/>
    <property type="match status" value="1"/>
</dbReference>
<evidence type="ECO:0000256" key="8">
    <source>
        <dbReference type="ARBA" id="ARBA00022833"/>
    </source>
</evidence>
<dbReference type="Proteomes" id="UP000269352">
    <property type="component" value="Unassembled WGS sequence"/>
</dbReference>
<keyword evidence="11 14" id="KW-0648">Protein biosynthesis</keyword>
<keyword evidence="3 14" id="KW-0963">Cytoplasm</keyword>
<dbReference type="Pfam" id="PF03129">
    <property type="entry name" value="HGTP_anticodon"/>
    <property type="match status" value="1"/>
</dbReference>
<dbReference type="NCBIfam" id="TIGR00418">
    <property type="entry name" value="thrS"/>
    <property type="match status" value="1"/>
</dbReference>
<dbReference type="GO" id="GO:0006435">
    <property type="term" value="P:threonyl-tRNA aminoacylation"/>
    <property type="evidence" value="ECO:0007669"/>
    <property type="project" value="UniProtKB-UniRule"/>
</dbReference>
<dbReference type="GO" id="GO:0000049">
    <property type="term" value="F:tRNA binding"/>
    <property type="evidence" value="ECO:0007669"/>
    <property type="project" value="UniProtKB-KW"/>
</dbReference>
<dbReference type="PRINTS" id="PR01047">
    <property type="entry name" value="TRNASYNTHTHR"/>
</dbReference>
<feature type="binding site" evidence="14">
    <location>
        <position position="456"/>
    </location>
    <ligand>
        <name>Zn(2+)</name>
        <dbReference type="ChEBI" id="CHEBI:29105"/>
        <note>catalytic</note>
    </ligand>
</feature>
<dbReference type="FunFam" id="3.40.50.800:FF:000001">
    <property type="entry name" value="Threonine--tRNA ligase"/>
    <property type="match status" value="1"/>
</dbReference>
<dbReference type="InterPro" id="IPR004154">
    <property type="entry name" value="Anticodon-bd"/>
</dbReference>
<keyword evidence="6 14" id="KW-0479">Metal-binding</keyword>
<protein>
    <recommendedName>
        <fullName evidence="14">Threonine--tRNA ligase</fullName>
        <ecNumber evidence="14">6.1.1.3</ecNumber>
    </recommendedName>
    <alternativeName>
        <fullName evidence="14">Threonyl-tRNA synthetase</fullName>
        <shortName evidence="14">ThrRS</shortName>
    </alternativeName>
</protein>
<dbReference type="GO" id="GO:0004829">
    <property type="term" value="F:threonine-tRNA ligase activity"/>
    <property type="evidence" value="ECO:0007669"/>
    <property type="project" value="UniProtKB-UniRule"/>
</dbReference>
<name>A0A388T985_TERA1</name>
<feature type="binding site" evidence="14">
    <location>
        <position position="331"/>
    </location>
    <ligand>
        <name>Zn(2+)</name>
        <dbReference type="ChEBI" id="CHEBI:29105"/>
        <note>catalytic</note>
    </ligand>
</feature>
<comment type="cofactor">
    <cofactor evidence="14">
        <name>Zn(2+)</name>
        <dbReference type="ChEBI" id="CHEBI:29105"/>
    </cofactor>
    <text evidence="14">Binds 1 zinc ion per subunit.</text>
</comment>
<gene>
    <name evidence="14 16" type="primary">thrS</name>
    <name evidence="16" type="ORF">NO1_0120</name>
</gene>
<dbReference type="InterPro" id="IPR047246">
    <property type="entry name" value="ThrRS_anticodon"/>
</dbReference>
<keyword evidence="9 14" id="KW-0067">ATP-binding</keyword>
<comment type="subcellular location">
    <subcellularLocation>
        <location evidence="1 14">Cytoplasm</location>
    </subcellularLocation>
</comment>
<comment type="similarity">
    <text evidence="2 14">Belongs to the class-II aminoacyl-tRNA synthetase family.</text>
</comment>
<dbReference type="InterPro" id="IPR002314">
    <property type="entry name" value="aa-tRNA-synt_IIb"/>
</dbReference>
<dbReference type="PANTHER" id="PTHR11451:SF44">
    <property type="entry name" value="THREONINE--TRNA LIGASE, CHLOROPLASTIC_MITOCHONDRIAL 2"/>
    <property type="match status" value="1"/>
</dbReference>